<dbReference type="EMBL" id="CP023777">
    <property type="protein sequence ID" value="ATL46637.1"/>
    <property type="molecule type" value="Genomic_DNA"/>
</dbReference>
<name>A0A291QRR9_9BACT</name>
<sequence length="89" mass="10103">MEYRLRMICSTYRVAPARKQECSALLIANESLVIQVAQKLHRAIKLAAVKANLCSFLVLFWASKKEQETGRWALSRAFNGDRCSSTLKI</sequence>
<dbReference type="KEGG" id="cbae:COR50_05255"/>
<accession>A0A291QRR9</accession>
<keyword evidence="2" id="KW-1185">Reference proteome</keyword>
<organism evidence="1 2">
    <name type="scientific">Chitinophaga caeni</name>
    <dbReference type="NCBI Taxonomy" id="2029983"/>
    <lineage>
        <taxon>Bacteria</taxon>
        <taxon>Pseudomonadati</taxon>
        <taxon>Bacteroidota</taxon>
        <taxon>Chitinophagia</taxon>
        <taxon>Chitinophagales</taxon>
        <taxon>Chitinophagaceae</taxon>
        <taxon>Chitinophaga</taxon>
    </lineage>
</organism>
<evidence type="ECO:0000313" key="2">
    <source>
        <dbReference type="Proteomes" id="UP000220133"/>
    </source>
</evidence>
<gene>
    <name evidence="1" type="ORF">COR50_05255</name>
</gene>
<evidence type="ECO:0000313" key="1">
    <source>
        <dbReference type="EMBL" id="ATL46637.1"/>
    </source>
</evidence>
<protein>
    <submittedName>
        <fullName evidence="1">Uncharacterized protein</fullName>
    </submittedName>
</protein>
<reference evidence="1 2" key="1">
    <citation type="submission" date="2017-10" db="EMBL/GenBank/DDBJ databases">
        <title>Paenichitinophaga pekingensis gen. nov., sp. nov., isolated from activated sludge.</title>
        <authorList>
            <person name="Jin D."/>
            <person name="Kong X."/>
            <person name="Deng Y."/>
            <person name="Bai Z."/>
        </authorList>
    </citation>
    <scope>NUCLEOTIDE SEQUENCE [LARGE SCALE GENOMIC DNA]</scope>
    <source>
        <strain evidence="1 2">13</strain>
    </source>
</reference>
<proteinExistence type="predicted"/>
<dbReference type="Proteomes" id="UP000220133">
    <property type="component" value="Chromosome"/>
</dbReference>
<dbReference type="AlphaFoldDB" id="A0A291QRR9"/>